<evidence type="ECO:0000256" key="2">
    <source>
        <dbReference type="ARBA" id="ARBA00005907"/>
    </source>
</evidence>
<evidence type="ECO:0000313" key="4">
    <source>
        <dbReference type="EMBL" id="PNT17983.1"/>
    </source>
</evidence>
<evidence type="ECO:0000256" key="1">
    <source>
        <dbReference type="ARBA" id="ARBA00004123"/>
    </source>
</evidence>
<dbReference type="Pfam" id="PF03715">
    <property type="entry name" value="Noc2"/>
    <property type="match status" value="1"/>
</dbReference>
<dbReference type="STRING" id="3694.A0A2K1YY69"/>
<evidence type="ECO:0000256" key="3">
    <source>
        <dbReference type="ARBA" id="ARBA00023242"/>
    </source>
</evidence>
<gene>
    <name evidence="4" type="ORF">POPTR_010G218200</name>
</gene>
<dbReference type="InParanoid" id="A0A2K1YY69"/>
<evidence type="ECO:0000313" key="5">
    <source>
        <dbReference type="Proteomes" id="UP000006729"/>
    </source>
</evidence>
<dbReference type="InterPro" id="IPR005343">
    <property type="entry name" value="Noc2"/>
</dbReference>
<accession>A0A2K1YY69</accession>
<dbReference type="PANTHER" id="PTHR12687">
    <property type="entry name" value="NUCLEOLAR COMPLEX 2 AND RAD4-RELATED"/>
    <property type="match status" value="1"/>
</dbReference>
<dbReference type="AlphaFoldDB" id="A0A2K1YY69"/>
<reference evidence="4 5" key="1">
    <citation type="journal article" date="2006" name="Science">
        <title>The genome of black cottonwood, Populus trichocarpa (Torr. &amp; Gray).</title>
        <authorList>
            <person name="Tuskan G.A."/>
            <person name="Difazio S."/>
            <person name="Jansson S."/>
            <person name="Bohlmann J."/>
            <person name="Grigoriev I."/>
            <person name="Hellsten U."/>
            <person name="Putnam N."/>
            <person name="Ralph S."/>
            <person name="Rombauts S."/>
            <person name="Salamov A."/>
            <person name="Schein J."/>
            <person name="Sterck L."/>
            <person name="Aerts A."/>
            <person name="Bhalerao R.R."/>
            <person name="Bhalerao R.P."/>
            <person name="Blaudez D."/>
            <person name="Boerjan W."/>
            <person name="Brun A."/>
            <person name="Brunner A."/>
            <person name="Busov V."/>
            <person name="Campbell M."/>
            <person name="Carlson J."/>
            <person name="Chalot M."/>
            <person name="Chapman J."/>
            <person name="Chen G.L."/>
            <person name="Cooper D."/>
            <person name="Coutinho P.M."/>
            <person name="Couturier J."/>
            <person name="Covert S."/>
            <person name="Cronk Q."/>
            <person name="Cunningham R."/>
            <person name="Davis J."/>
            <person name="Degroeve S."/>
            <person name="Dejardin A."/>
            <person name="Depamphilis C."/>
            <person name="Detter J."/>
            <person name="Dirks B."/>
            <person name="Dubchak I."/>
            <person name="Duplessis S."/>
            <person name="Ehlting J."/>
            <person name="Ellis B."/>
            <person name="Gendler K."/>
            <person name="Goodstein D."/>
            <person name="Gribskov M."/>
            <person name="Grimwood J."/>
            <person name="Groover A."/>
            <person name="Gunter L."/>
            <person name="Hamberger B."/>
            <person name="Heinze B."/>
            <person name="Helariutta Y."/>
            <person name="Henrissat B."/>
            <person name="Holligan D."/>
            <person name="Holt R."/>
            <person name="Huang W."/>
            <person name="Islam-Faridi N."/>
            <person name="Jones S."/>
            <person name="Jones-Rhoades M."/>
            <person name="Jorgensen R."/>
            <person name="Joshi C."/>
            <person name="Kangasjarvi J."/>
            <person name="Karlsson J."/>
            <person name="Kelleher C."/>
            <person name="Kirkpatrick R."/>
            <person name="Kirst M."/>
            <person name="Kohler A."/>
            <person name="Kalluri U."/>
            <person name="Larimer F."/>
            <person name="Leebens-Mack J."/>
            <person name="Leple J.C."/>
            <person name="Locascio P."/>
            <person name="Lou Y."/>
            <person name="Lucas S."/>
            <person name="Martin F."/>
            <person name="Montanini B."/>
            <person name="Napoli C."/>
            <person name="Nelson D.R."/>
            <person name="Nelson C."/>
            <person name="Nieminen K."/>
            <person name="Nilsson O."/>
            <person name="Pereda V."/>
            <person name="Peter G."/>
            <person name="Philippe R."/>
            <person name="Pilate G."/>
            <person name="Poliakov A."/>
            <person name="Razumovskaya J."/>
            <person name="Richardson P."/>
            <person name="Rinaldi C."/>
            <person name="Ritland K."/>
            <person name="Rouze P."/>
            <person name="Ryaboy D."/>
            <person name="Schmutz J."/>
            <person name="Schrader J."/>
            <person name="Segerman B."/>
            <person name="Shin H."/>
            <person name="Siddiqui A."/>
            <person name="Sterky F."/>
            <person name="Terry A."/>
            <person name="Tsai C.J."/>
            <person name="Uberbacher E."/>
            <person name="Unneberg P."/>
            <person name="Vahala J."/>
            <person name="Wall K."/>
            <person name="Wessler S."/>
            <person name="Yang G."/>
            <person name="Yin T."/>
            <person name="Douglas C."/>
            <person name="Marra M."/>
            <person name="Sandberg G."/>
            <person name="Van de Peer Y."/>
            <person name="Rokhsar D."/>
        </authorList>
    </citation>
    <scope>NUCLEOTIDE SEQUENCE [LARGE SCALE GENOMIC DNA]</scope>
    <source>
        <strain evidence="5">cv. Nisqually</strain>
    </source>
</reference>
<keyword evidence="5" id="KW-1185">Reference proteome</keyword>
<dbReference type="Proteomes" id="UP000006729">
    <property type="component" value="Chromosome 10"/>
</dbReference>
<keyword evidence="3" id="KW-0539">Nucleus</keyword>
<dbReference type="GO" id="GO:0005634">
    <property type="term" value="C:nucleus"/>
    <property type="evidence" value="ECO:0007669"/>
    <property type="project" value="UniProtKB-SubCell"/>
</dbReference>
<dbReference type="EMBL" id="CM009299">
    <property type="protein sequence ID" value="PNT17983.1"/>
    <property type="molecule type" value="Genomic_DNA"/>
</dbReference>
<sequence length="153" mass="17962">MTMICSLYTIIQIINGVAVLFPGPRYMPLRVKCNQWRVGNLERTLAFLLRLSCQSIGLNLKTSRMNVFFSAIELLAVHCAQRSHHKSFPDPEIIPIIHLSKIHEMTTIESLRHVVKRFIDQSRTWSMCIRRGMRFLFHQMISNLLNHFFKFAF</sequence>
<proteinExistence type="inferred from homology"/>
<dbReference type="PANTHER" id="PTHR12687:SF8">
    <property type="entry name" value="PROTEIN REBELOTE"/>
    <property type="match status" value="1"/>
</dbReference>
<organism evidence="4 5">
    <name type="scientific">Populus trichocarpa</name>
    <name type="common">Western balsam poplar</name>
    <name type="synonym">Populus balsamifera subsp. trichocarpa</name>
    <dbReference type="NCBI Taxonomy" id="3694"/>
    <lineage>
        <taxon>Eukaryota</taxon>
        <taxon>Viridiplantae</taxon>
        <taxon>Streptophyta</taxon>
        <taxon>Embryophyta</taxon>
        <taxon>Tracheophyta</taxon>
        <taxon>Spermatophyta</taxon>
        <taxon>Magnoliopsida</taxon>
        <taxon>eudicotyledons</taxon>
        <taxon>Gunneridae</taxon>
        <taxon>Pentapetalae</taxon>
        <taxon>rosids</taxon>
        <taxon>fabids</taxon>
        <taxon>Malpighiales</taxon>
        <taxon>Salicaceae</taxon>
        <taxon>Saliceae</taxon>
        <taxon>Populus</taxon>
    </lineage>
</organism>
<comment type="similarity">
    <text evidence="2">Belongs to the NOC2 family.</text>
</comment>
<name>A0A2K1YY69_POPTR</name>
<protein>
    <submittedName>
        <fullName evidence="4">Uncharacterized protein</fullName>
    </submittedName>
</protein>
<comment type="subcellular location">
    <subcellularLocation>
        <location evidence="1">Nucleus</location>
    </subcellularLocation>
</comment>